<protein>
    <recommendedName>
        <fullName evidence="1">non-specific serine/threonine protein kinase</fullName>
        <ecNumber evidence="1">2.7.11.1</ecNumber>
    </recommendedName>
</protein>
<dbReference type="Gene3D" id="1.10.510.10">
    <property type="entry name" value="Transferase(Phosphotransferase) domain 1"/>
    <property type="match status" value="1"/>
</dbReference>
<evidence type="ECO:0000256" key="9">
    <source>
        <dbReference type="SAM" id="Coils"/>
    </source>
</evidence>
<dbReference type="InterPro" id="IPR011009">
    <property type="entry name" value="Kinase-like_dom_sf"/>
</dbReference>
<keyword evidence="2" id="KW-0723">Serine/threonine-protein kinase</keyword>
<evidence type="ECO:0000256" key="4">
    <source>
        <dbReference type="ARBA" id="ARBA00022741"/>
    </source>
</evidence>
<dbReference type="PROSITE" id="PS50011">
    <property type="entry name" value="PROTEIN_KINASE_DOM"/>
    <property type="match status" value="1"/>
</dbReference>
<dbReference type="Pfam" id="PF00069">
    <property type="entry name" value="Pkinase"/>
    <property type="match status" value="1"/>
</dbReference>
<dbReference type="FunFam" id="3.30.200.20:FF:000075">
    <property type="entry name" value="Probable serine/threonine-protein kinase WNK1"/>
    <property type="match status" value="1"/>
</dbReference>
<evidence type="ECO:0000256" key="3">
    <source>
        <dbReference type="ARBA" id="ARBA00022679"/>
    </source>
</evidence>
<keyword evidence="13" id="KW-1185">Reference proteome</keyword>
<dbReference type="GO" id="GO:0005524">
    <property type="term" value="F:ATP binding"/>
    <property type="evidence" value="ECO:0007669"/>
    <property type="project" value="UniProtKB-KW"/>
</dbReference>
<name>A0A9Q0FX91_9ROSI</name>
<keyword evidence="6" id="KW-0067">ATP-binding</keyword>
<dbReference type="AlphaFoldDB" id="A0A9Q0FX91"/>
<evidence type="ECO:0000256" key="7">
    <source>
        <dbReference type="ARBA" id="ARBA00047899"/>
    </source>
</evidence>
<reference evidence="12" key="2">
    <citation type="journal article" date="2023" name="Plants (Basel)">
        <title>Annotation of the Turnera subulata (Passifloraceae) Draft Genome Reveals the S-Locus Evolved after the Divergence of Turneroideae from Passifloroideae in a Stepwise Manner.</title>
        <authorList>
            <person name="Henning P.M."/>
            <person name="Roalson E.H."/>
            <person name="Mir W."/>
            <person name="McCubbin A.G."/>
            <person name="Shore J.S."/>
        </authorList>
    </citation>
    <scope>NUCLEOTIDE SEQUENCE</scope>
    <source>
        <strain evidence="12">F60SS</strain>
    </source>
</reference>
<dbReference type="SUPFAM" id="SSF56112">
    <property type="entry name" value="Protein kinase-like (PK-like)"/>
    <property type="match status" value="1"/>
</dbReference>
<evidence type="ECO:0000256" key="6">
    <source>
        <dbReference type="ARBA" id="ARBA00022840"/>
    </source>
</evidence>
<evidence type="ECO:0000256" key="10">
    <source>
        <dbReference type="SAM" id="MobiDB-lite"/>
    </source>
</evidence>
<keyword evidence="9" id="KW-0175">Coiled coil</keyword>
<dbReference type="OrthoDB" id="4062651at2759"/>
<keyword evidence="3" id="KW-0808">Transferase</keyword>
<feature type="region of interest" description="Disordered" evidence="10">
    <location>
        <begin position="1"/>
        <end position="25"/>
    </location>
</feature>
<feature type="domain" description="Protein kinase" evidence="11">
    <location>
        <begin position="1"/>
        <end position="221"/>
    </location>
</feature>
<organism evidence="12 13">
    <name type="scientific">Turnera subulata</name>
    <dbReference type="NCBI Taxonomy" id="218843"/>
    <lineage>
        <taxon>Eukaryota</taxon>
        <taxon>Viridiplantae</taxon>
        <taxon>Streptophyta</taxon>
        <taxon>Embryophyta</taxon>
        <taxon>Tracheophyta</taxon>
        <taxon>Spermatophyta</taxon>
        <taxon>Magnoliopsida</taxon>
        <taxon>eudicotyledons</taxon>
        <taxon>Gunneridae</taxon>
        <taxon>Pentapetalae</taxon>
        <taxon>rosids</taxon>
        <taxon>fabids</taxon>
        <taxon>Malpighiales</taxon>
        <taxon>Passifloraceae</taxon>
        <taxon>Turnera</taxon>
    </lineage>
</organism>
<accession>A0A9Q0FX91</accession>
<dbReference type="EMBL" id="JAKUCV010003608">
    <property type="protein sequence ID" value="KAJ4838237.1"/>
    <property type="molecule type" value="Genomic_DNA"/>
</dbReference>
<evidence type="ECO:0000256" key="2">
    <source>
        <dbReference type="ARBA" id="ARBA00022527"/>
    </source>
</evidence>
<evidence type="ECO:0000313" key="12">
    <source>
        <dbReference type="EMBL" id="KAJ4838237.1"/>
    </source>
</evidence>
<evidence type="ECO:0000313" key="13">
    <source>
        <dbReference type="Proteomes" id="UP001141552"/>
    </source>
</evidence>
<dbReference type="Gene3D" id="3.30.200.20">
    <property type="entry name" value="Phosphorylase Kinase, domain 1"/>
    <property type="match status" value="1"/>
</dbReference>
<dbReference type="InterPro" id="IPR000719">
    <property type="entry name" value="Prot_kinase_dom"/>
</dbReference>
<reference evidence="12" key="1">
    <citation type="submission" date="2022-02" db="EMBL/GenBank/DDBJ databases">
        <authorList>
            <person name="Henning P.M."/>
            <person name="McCubbin A.G."/>
            <person name="Shore J.S."/>
        </authorList>
    </citation>
    <scope>NUCLEOTIDE SEQUENCE</scope>
    <source>
        <strain evidence="12">F60SS</strain>
        <tissue evidence="12">Leaves</tissue>
    </source>
</reference>
<gene>
    <name evidence="12" type="ORF">Tsubulata_011304</name>
</gene>
<feature type="coiled-coil region" evidence="9">
    <location>
        <begin position="555"/>
        <end position="582"/>
    </location>
</feature>
<comment type="catalytic activity">
    <reaction evidence="7">
        <text>L-threonyl-[protein] + ATP = O-phospho-L-threonyl-[protein] + ADP + H(+)</text>
        <dbReference type="Rhea" id="RHEA:46608"/>
        <dbReference type="Rhea" id="RHEA-COMP:11060"/>
        <dbReference type="Rhea" id="RHEA-COMP:11605"/>
        <dbReference type="ChEBI" id="CHEBI:15378"/>
        <dbReference type="ChEBI" id="CHEBI:30013"/>
        <dbReference type="ChEBI" id="CHEBI:30616"/>
        <dbReference type="ChEBI" id="CHEBI:61977"/>
        <dbReference type="ChEBI" id="CHEBI:456216"/>
        <dbReference type="EC" id="2.7.11.1"/>
    </reaction>
</comment>
<keyword evidence="4" id="KW-0547">Nucleotide-binding</keyword>
<comment type="caution">
    <text evidence="12">The sequence shown here is derived from an EMBL/GenBank/DDBJ whole genome shotgun (WGS) entry which is preliminary data.</text>
</comment>
<evidence type="ECO:0000259" key="11">
    <source>
        <dbReference type="PROSITE" id="PS50011"/>
    </source>
</evidence>
<dbReference type="GO" id="GO:0004674">
    <property type="term" value="F:protein serine/threonine kinase activity"/>
    <property type="evidence" value="ECO:0007669"/>
    <property type="project" value="UniProtKB-KW"/>
</dbReference>
<dbReference type="InterPro" id="IPR050588">
    <property type="entry name" value="WNK_Ser-Thr_kinase"/>
</dbReference>
<dbReference type="Proteomes" id="UP001141552">
    <property type="component" value="Unassembled WGS sequence"/>
</dbReference>
<comment type="catalytic activity">
    <reaction evidence="8">
        <text>L-seryl-[protein] + ATP = O-phospho-L-seryl-[protein] + ADP + H(+)</text>
        <dbReference type="Rhea" id="RHEA:17989"/>
        <dbReference type="Rhea" id="RHEA-COMP:9863"/>
        <dbReference type="Rhea" id="RHEA-COMP:11604"/>
        <dbReference type="ChEBI" id="CHEBI:15378"/>
        <dbReference type="ChEBI" id="CHEBI:29999"/>
        <dbReference type="ChEBI" id="CHEBI:30616"/>
        <dbReference type="ChEBI" id="CHEBI:83421"/>
        <dbReference type="ChEBI" id="CHEBI:456216"/>
        <dbReference type="EC" id="2.7.11.1"/>
    </reaction>
</comment>
<evidence type="ECO:0000256" key="5">
    <source>
        <dbReference type="ARBA" id="ARBA00022777"/>
    </source>
</evidence>
<proteinExistence type="predicted"/>
<dbReference type="PANTHER" id="PTHR13902">
    <property type="entry name" value="SERINE/THREONINE-PROTEIN KINASE WNK WITH NO LYSINE -RELATED"/>
    <property type="match status" value="1"/>
</dbReference>
<sequence>MECSGEGFFCSSRIEPPDPDPGPDPDLLEVDPSEIRYKGFDEINGIEVAWNQVQIDEVLQSHDDLERLYSEVHLLKSLKHSNVIKFYNSWIDDKRKTVNIITELFTSGSLRQLLFANYSGFCLCLSIGTPEFMAPELYDEDYNELADIYSFGMCILELVTFEYPYSECRNSAQIYKKVSSGIKPASLAKVKDPAVKQFIEKCLVPASQRQSAKELMMDPFLDMNVSMTKSSIPRPDLGLPKITAIGGRCLMSEGPVSTRNKPPSFDMDHDPELPIITFLDGSGPSSCVEVRRAKGENVFLLKGEVHDKNSISLILRIAYQSGTRVRNIHFLFYTDGDTSLSISKEMVEQLELDDQNIASIAELIDILLCNLVPNWKPCIPIEHLLPPNRTQALEGRQRNTLTAGDGEAAVIPFQNATFCSRCSSCLSTSPDRLFPNLEECMSMGKIYGLPPAYEFGSHRPSFNDDRYSERSYLSATFHNNLADRKLSINSYMSADSGGATEFYEHGWKGSLEFLPEVDTRGSACEKFELTDVYNNRKIFSRSASNASLCSDREVDEDLRLELEKIEIQYQEAMRDISHKRDKAVLEMRKKWLEKRVQSVH</sequence>
<evidence type="ECO:0000256" key="8">
    <source>
        <dbReference type="ARBA" id="ARBA00048679"/>
    </source>
</evidence>
<keyword evidence="5" id="KW-0418">Kinase</keyword>
<dbReference type="EC" id="2.7.11.1" evidence="1"/>
<evidence type="ECO:0000256" key="1">
    <source>
        <dbReference type="ARBA" id="ARBA00012513"/>
    </source>
</evidence>